<keyword evidence="5" id="KW-0966">Cell projection</keyword>
<dbReference type="InterPro" id="IPR033305">
    <property type="entry name" value="Hydin-like"/>
</dbReference>
<keyword evidence="9" id="KW-1185">Reference proteome</keyword>
<feature type="region of interest" description="Disordered" evidence="6">
    <location>
        <begin position="171"/>
        <end position="215"/>
    </location>
</feature>
<evidence type="ECO:0000256" key="5">
    <source>
        <dbReference type="ARBA" id="ARBA00023273"/>
    </source>
</evidence>
<feature type="compositionally biased region" description="Acidic residues" evidence="6">
    <location>
        <begin position="171"/>
        <end position="180"/>
    </location>
</feature>
<dbReference type="PANTHER" id="PTHR23053">
    <property type="entry name" value="DLEC1 DELETED IN LUNG AND ESOPHAGEAL CANCER 1"/>
    <property type="match status" value="1"/>
</dbReference>
<evidence type="ECO:0000256" key="6">
    <source>
        <dbReference type="SAM" id="MobiDB-lite"/>
    </source>
</evidence>
<keyword evidence="4" id="KW-0969">Cilium</keyword>
<evidence type="ECO:0000256" key="2">
    <source>
        <dbReference type="ARBA" id="ARBA00004496"/>
    </source>
</evidence>
<accession>A0ABQ6M6P6</accession>
<comment type="caution">
    <text evidence="8">The sequence shown here is derived from an EMBL/GenBank/DDBJ whole genome shotgun (WGS) entry which is preliminary data.</text>
</comment>
<name>A0ABQ6M6P6_9STRA</name>
<dbReference type="InterPro" id="IPR053879">
    <property type="entry name" value="HYDIN_VesB_CFA65-like_Ig"/>
</dbReference>
<comment type="subcellular location">
    <subcellularLocation>
        <location evidence="1">Cell projection</location>
        <location evidence="1">Cilium</location>
    </subcellularLocation>
    <subcellularLocation>
        <location evidence="2">Cytoplasm</location>
    </subcellularLocation>
</comment>
<evidence type="ECO:0000256" key="1">
    <source>
        <dbReference type="ARBA" id="ARBA00004138"/>
    </source>
</evidence>
<feature type="domain" description="HYDIN/VesB/CFA65-like Ig-like" evidence="7">
    <location>
        <begin position="5"/>
        <end position="101"/>
    </location>
</feature>
<feature type="compositionally biased region" description="Low complexity" evidence="6">
    <location>
        <begin position="201"/>
        <end position="215"/>
    </location>
</feature>
<evidence type="ECO:0000256" key="3">
    <source>
        <dbReference type="ARBA" id="ARBA00022490"/>
    </source>
</evidence>
<dbReference type="Pfam" id="PF22544">
    <property type="entry name" value="HYDIN_VesB_CFA65-like_Ig"/>
    <property type="match status" value="1"/>
</dbReference>
<protein>
    <recommendedName>
        <fullName evidence="7">HYDIN/VesB/CFA65-like Ig-like domain-containing protein</fullName>
    </recommendedName>
</protein>
<proteinExistence type="predicted"/>
<evidence type="ECO:0000313" key="8">
    <source>
        <dbReference type="EMBL" id="GMI20613.1"/>
    </source>
</evidence>
<dbReference type="EMBL" id="BRYB01001211">
    <property type="protein sequence ID" value="GMI20613.1"/>
    <property type="molecule type" value="Genomic_DNA"/>
</dbReference>
<dbReference type="Proteomes" id="UP001165060">
    <property type="component" value="Unassembled WGS sequence"/>
</dbReference>
<gene>
    <name evidence="8" type="ORF">TeGR_g8280</name>
</gene>
<dbReference type="InterPro" id="IPR013783">
    <property type="entry name" value="Ig-like_fold"/>
</dbReference>
<evidence type="ECO:0000256" key="4">
    <source>
        <dbReference type="ARBA" id="ARBA00023069"/>
    </source>
</evidence>
<reference evidence="8 9" key="1">
    <citation type="journal article" date="2023" name="Commun. Biol.">
        <title>Genome analysis of Parmales, the sister group of diatoms, reveals the evolutionary specialization of diatoms from phago-mixotrophs to photoautotrophs.</title>
        <authorList>
            <person name="Ban H."/>
            <person name="Sato S."/>
            <person name="Yoshikawa S."/>
            <person name="Yamada K."/>
            <person name="Nakamura Y."/>
            <person name="Ichinomiya M."/>
            <person name="Sato N."/>
            <person name="Blanc-Mathieu R."/>
            <person name="Endo H."/>
            <person name="Kuwata A."/>
            <person name="Ogata H."/>
        </authorList>
    </citation>
    <scope>NUCLEOTIDE SEQUENCE [LARGE SCALE GENOMIC DNA]</scope>
</reference>
<sequence>MGPRPVLSFPDSIDFGTSAVKDGRSKNLIVRNVGSCAAHFSLDCGSGVFAATPADGLVEVGQTVMVTVTFTATGAGEFEGELAVEYHGQDVHQKTSYVSLKGVAENVEVFLSRPSLAQEPTYISLSSQKSVKVCNKSEIPVRFDWRAFHSPEDEEAERSRLLAELEEMEALEEAALEEEMGTVGRDPEDSDGSLSGDEGNVPPAVRAARAALRQK</sequence>
<keyword evidence="3" id="KW-0963">Cytoplasm</keyword>
<dbReference type="Gene3D" id="2.60.40.10">
    <property type="entry name" value="Immunoglobulins"/>
    <property type="match status" value="1"/>
</dbReference>
<dbReference type="PANTHER" id="PTHR23053:SF0">
    <property type="entry name" value="HYDROCEPHALUS-INDUCING PROTEIN HOMOLOG"/>
    <property type="match status" value="1"/>
</dbReference>
<evidence type="ECO:0000259" key="7">
    <source>
        <dbReference type="Pfam" id="PF22544"/>
    </source>
</evidence>
<evidence type="ECO:0000313" key="9">
    <source>
        <dbReference type="Proteomes" id="UP001165060"/>
    </source>
</evidence>
<organism evidence="8 9">
    <name type="scientific">Tetraparma gracilis</name>
    <dbReference type="NCBI Taxonomy" id="2962635"/>
    <lineage>
        <taxon>Eukaryota</taxon>
        <taxon>Sar</taxon>
        <taxon>Stramenopiles</taxon>
        <taxon>Ochrophyta</taxon>
        <taxon>Bolidophyceae</taxon>
        <taxon>Parmales</taxon>
        <taxon>Triparmaceae</taxon>
        <taxon>Tetraparma</taxon>
    </lineage>
</organism>